<dbReference type="Proteomes" id="UP001595848">
    <property type="component" value="Unassembled WGS sequence"/>
</dbReference>
<protein>
    <submittedName>
        <fullName evidence="1">Uncharacterized protein</fullName>
    </submittedName>
</protein>
<gene>
    <name evidence="1" type="ORF">ACFOY1_12880</name>
</gene>
<evidence type="ECO:0000313" key="2">
    <source>
        <dbReference type="Proteomes" id="UP001595848"/>
    </source>
</evidence>
<keyword evidence="2" id="KW-1185">Reference proteome</keyword>
<organism evidence="1 2">
    <name type="scientific">Candidimonas humi</name>
    <dbReference type="NCBI Taxonomy" id="683355"/>
    <lineage>
        <taxon>Bacteria</taxon>
        <taxon>Pseudomonadati</taxon>
        <taxon>Pseudomonadota</taxon>
        <taxon>Betaproteobacteria</taxon>
        <taxon>Burkholderiales</taxon>
        <taxon>Alcaligenaceae</taxon>
        <taxon>Candidimonas</taxon>
    </lineage>
</organism>
<dbReference type="RefSeq" id="WP_217964883.1">
    <property type="nucleotide sequence ID" value="NZ_JAHTBN010000004.1"/>
</dbReference>
<sequence>MSSTPYSNTPSTLTVERFLMPLGKAYAMITVNYHEPGNLCGSDLEQLGFDMLDTLLRDSPFDQWEK</sequence>
<evidence type="ECO:0000313" key="1">
    <source>
        <dbReference type="EMBL" id="MFC4201849.1"/>
    </source>
</evidence>
<name>A0ABV8P1A9_9BURK</name>
<proteinExistence type="predicted"/>
<dbReference type="EMBL" id="JBHSBV010000004">
    <property type="protein sequence ID" value="MFC4201849.1"/>
    <property type="molecule type" value="Genomic_DNA"/>
</dbReference>
<accession>A0ABV8P1A9</accession>
<reference evidence="2" key="1">
    <citation type="journal article" date="2019" name="Int. J. Syst. Evol. Microbiol.">
        <title>The Global Catalogue of Microorganisms (GCM) 10K type strain sequencing project: providing services to taxonomists for standard genome sequencing and annotation.</title>
        <authorList>
            <consortium name="The Broad Institute Genomics Platform"/>
            <consortium name="The Broad Institute Genome Sequencing Center for Infectious Disease"/>
            <person name="Wu L."/>
            <person name="Ma J."/>
        </authorList>
    </citation>
    <scope>NUCLEOTIDE SEQUENCE [LARGE SCALE GENOMIC DNA]</scope>
    <source>
        <strain evidence="2">LMG 24813</strain>
    </source>
</reference>
<comment type="caution">
    <text evidence="1">The sequence shown here is derived from an EMBL/GenBank/DDBJ whole genome shotgun (WGS) entry which is preliminary data.</text>
</comment>